<reference evidence="2" key="2">
    <citation type="journal article" date="2015" name="Data Brief">
        <title>Shoot transcriptome of the giant reed, Arundo donax.</title>
        <authorList>
            <person name="Barrero R.A."/>
            <person name="Guerrero F.D."/>
            <person name="Moolhuijzen P."/>
            <person name="Goolsby J.A."/>
            <person name="Tidwell J."/>
            <person name="Bellgard S.E."/>
            <person name="Bellgard M.I."/>
        </authorList>
    </citation>
    <scope>NUCLEOTIDE SEQUENCE</scope>
    <source>
        <tissue evidence="2">Shoot tissue taken approximately 20 cm above the soil surface</tissue>
    </source>
</reference>
<dbReference type="InterPro" id="IPR025486">
    <property type="entry name" value="DUF4378"/>
</dbReference>
<evidence type="ECO:0000259" key="1">
    <source>
        <dbReference type="Pfam" id="PF14309"/>
    </source>
</evidence>
<proteinExistence type="predicted"/>
<reference evidence="2" key="1">
    <citation type="submission" date="2014-09" db="EMBL/GenBank/DDBJ databases">
        <authorList>
            <person name="Magalhaes I.L.F."/>
            <person name="Oliveira U."/>
            <person name="Santos F.R."/>
            <person name="Vidigal T.H.D.A."/>
            <person name="Brescovit A.D."/>
            <person name="Santos A.J."/>
        </authorList>
    </citation>
    <scope>NUCLEOTIDE SEQUENCE</scope>
    <source>
        <tissue evidence="2">Shoot tissue taken approximately 20 cm above the soil surface</tissue>
    </source>
</reference>
<organism evidence="2">
    <name type="scientific">Arundo donax</name>
    <name type="common">Giant reed</name>
    <name type="synonym">Donax arundinaceus</name>
    <dbReference type="NCBI Taxonomy" id="35708"/>
    <lineage>
        <taxon>Eukaryota</taxon>
        <taxon>Viridiplantae</taxon>
        <taxon>Streptophyta</taxon>
        <taxon>Embryophyta</taxon>
        <taxon>Tracheophyta</taxon>
        <taxon>Spermatophyta</taxon>
        <taxon>Magnoliopsida</taxon>
        <taxon>Liliopsida</taxon>
        <taxon>Poales</taxon>
        <taxon>Poaceae</taxon>
        <taxon>PACMAD clade</taxon>
        <taxon>Arundinoideae</taxon>
        <taxon>Arundineae</taxon>
        <taxon>Arundo</taxon>
    </lineage>
</organism>
<dbReference type="Pfam" id="PF14309">
    <property type="entry name" value="DUF4378"/>
    <property type="match status" value="1"/>
</dbReference>
<feature type="domain" description="DUF4378" evidence="1">
    <location>
        <begin position="1"/>
        <end position="92"/>
    </location>
</feature>
<evidence type="ECO:0000313" key="2">
    <source>
        <dbReference type="EMBL" id="JAD80182.1"/>
    </source>
</evidence>
<dbReference type="PANTHER" id="PTHR46836">
    <property type="entry name" value="AFADIN"/>
    <property type="match status" value="1"/>
</dbReference>
<sequence>MVNTTLSQILAPCLNMQPWVNTARNLAPIWGSEGLLEKVLQVLARRWEELALSRPKPEKRAFDDQKWPDLSDCIDRAGRDIEKMIKDDLLEELLLELLSS</sequence>
<accession>A0A0A9D8W2</accession>
<protein>
    <recommendedName>
        <fullName evidence="1">DUF4378 domain-containing protein</fullName>
    </recommendedName>
</protein>
<dbReference type="EMBL" id="GBRH01217713">
    <property type="protein sequence ID" value="JAD80182.1"/>
    <property type="molecule type" value="Transcribed_RNA"/>
</dbReference>
<dbReference type="AlphaFoldDB" id="A0A0A9D8W2"/>
<dbReference type="PANTHER" id="PTHR46836:SF5">
    <property type="entry name" value="OS03G0819700 PROTEIN"/>
    <property type="match status" value="1"/>
</dbReference>
<name>A0A0A9D8W2_ARUDO</name>